<feature type="transmembrane region" description="Helical" evidence="7">
    <location>
        <begin position="101"/>
        <end position="124"/>
    </location>
</feature>
<comment type="caution">
    <text evidence="9">The sequence shown here is derived from an EMBL/GenBank/DDBJ whole genome shotgun (WGS) entry which is preliminary data.</text>
</comment>
<dbReference type="GO" id="GO:0005886">
    <property type="term" value="C:plasma membrane"/>
    <property type="evidence" value="ECO:0007669"/>
    <property type="project" value="UniProtKB-SubCell"/>
</dbReference>
<dbReference type="InterPro" id="IPR036259">
    <property type="entry name" value="MFS_trans_sf"/>
</dbReference>
<accession>A0A2T2X4J4</accession>
<evidence type="ECO:0000313" key="9">
    <source>
        <dbReference type="EMBL" id="PSR29397.1"/>
    </source>
</evidence>
<keyword evidence="6 7" id="KW-0472">Membrane</keyword>
<dbReference type="PANTHER" id="PTHR23517">
    <property type="entry name" value="RESISTANCE PROTEIN MDTM, PUTATIVE-RELATED-RELATED"/>
    <property type="match status" value="1"/>
</dbReference>
<evidence type="ECO:0000256" key="5">
    <source>
        <dbReference type="ARBA" id="ARBA00022989"/>
    </source>
</evidence>
<feature type="transmembrane region" description="Helical" evidence="7">
    <location>
        <begin position="164"/>
        <end position="184"/>
    </location>
</feature>
<dbReference type="InterPro" id="IPR011701">
    <property type="entry name" value="MFS"/>
</dbReference>
<feature type="transmembrane region" description="Helical" evidence="7">
    <location>
        <begin position="292"/>
        <end position="314"/>
    </location>
</feature>
<evidence type="ECO:0000256" key="6">
    <source>
        <dbReference type="ARBA" id="ARBA00023136"/>
    </source>
</evidence>
<dbReference type="GO" id="GO:0022857">
    <property type="term" value="F:transmembrane transporter activity"/>
    <property type="evidence" value="ECO:0007669"/>
    <property type="project" value="InterPro"/>
</dbReference>
<feature type="domain" description="Major facilitator superfamily (MFS) profile" evidence="8">
    <location>
        <begin position="10"/>
        <end position="391"/>
    </location>
</feature>
<reference evidence="9 10" key="1">
    <citation type="journal article" date="2014" name="BMC Genomics">
        <title>Comparison of environmental and isolate Sulfobacillus genomes reveals diverse carbon, sulfur, nitrogen, and hydrogen metabolisms.</title>
        <authorList>
            <person name="Justice N.B."/>
            <person name="Norman A."/>
            <person name="Brown C.T."/>
            <person name="Singh A."/>
            <person name="Thomas B.C."/>
            <person name="Banfield J.F."/>
        </authorList>
    </citation>
    <scope>NUCLEOTIDE SEQUENCE [LARGE SCALE GENOMIC DNA]</scope>
    <source>
        <strain evidence="9">AMDSBA1</strain>
    </source>
</reference>
<keyword evidence="4 7" id="KW-0812">Transmembrane</keyword>
<feature type="transmembrane region" description="Helical" evidence="7">
    <location>
        <begin position="75"/>
        <end position="95"/>
    </location>
</feature>
<name>A0A2T2X4J4_9FIRM</name>
<protein>
    <recommendedName>
        <fullName evidence="8">Major facilitator superfamily (MFS) profile domain-containing protein</fullName>
    </recommendedName>
</protein>
<evidence type="ECO:0000256" key="7">
    <source>
        <dbReference type="SAM" id="Phobius"/>
    </source>
</evidence>
<organism evidence="9 10">
    <name type="scientific">Sulfobacillus benefaciens</name>
    <dbReference type="NCBI Taxonomy" id="453960"/>
    <lineage>
        <taxon>Bacteria</taxon>
        <taxon>Bacillati</taxon>
        <taxon>Bacillota</taxon>
        <taxon>Clostridia</taxon>
        <taxon>Eubacteriales</taxon>
        <taxon>Clostridiales Family XVII. Incertae Sedis</taxon>
        <taxon>Sulfobacillus</taxon>
    </lineage>
</organism>
<comment type="subcellular location">
    <subcellularLocation>
        <location evidence="1">Cell membrane</location>
        <topology evidence="1">Multi-pass membrane protein</topology>
    </subcellularLocation>
</comment>
<dbReference type="SUPFAM" id="SSF103473">
    <property type="entry name" value="MFS general substrate transporter"/>
    <property type="match status" value="1"/>
</dbReference>
<dbReference type="AlphaFoldDB" id="A0A2T2X4J4"/>
<evidence type="ECO:0000256" key="4">
    <source>
        <dbReference type="ARBA" id="ARBA00022692"/>
    </source>
</evidence>
<dbReference type="PROSITE" id="PS50850">
    <property type="entry name" value="MFS"/>
    <property type="match status" value="1"/>
</dbReference>
<dbReference type="InterPro" id="IPR020846">
    <property type="entry name" value="MFS_dom"/>
</dbReference>
<gene>
    <name evidence="9" type="ORF">C7B43_08645</name>
</gene>
<keyword evidence="5 7" id="KW-1133">Transmembrane helix</keyword>
<dbReference type="EMBL" id="PXYT01000016">
    <property type="protein sequence ID" value="PSR29397.1"/>
    <property type="molecule type" value="Genomic_DNA"/>
</dbReference>
<feature type="transmembrane region" description="Helical" evidence="7">
    <location>
        <begin position="354"/>
        <end position="375"/>
    </location>
</feature>
<evidence type="ECO:0000256" key="2">
    <source>
        <dbReference type="ARBA" id="ARBA00022448"/>
    </source>
</evidence>
<dbReference type="PANTHER" id="PTHR23517:SF3">
    <property type="entry name" value="INTEGRAL MEMBRANE TRANSPORT PROTEIN"/>
    <property type="match status" value="1"/>
</dbReference>
<dbReference type="InterPro" id="IPR050171">
    <property type="entry name" value="MFS_Transporters"/>
</dbReference>
<keyword evidence="3" id="KW-1003">Cell membrane</keyword>
<evidence type="ECO:0000313" key="10">
    <source>
        <dbReference type="Proteomes" id="UP000242699"/>
    </source>
</evidence>
<feature type="transmembrane region" description="Helical" evidence="7">
    <location>
        <begin position="204"/>
        <end position="225"/>
    </location>
</feature>
<sequence>MNNNAPDFPLMGAICLIAMCQSFIALLMGVDTPLAIVKMGANPVVLGLAYSAWAIGRAGTGIVAGYWFDKGGAKAGLLVSFSLLAAVAFGYGLLWGPWSMVVLRLLQGASAGIYWTSALALTGYHIPPTRRARRMALFNVCVAIGGMGGSLAGGWMVATEGFRPPFWVATILAMMTGGAVIVLLPRWHRISADPIPVSRRTPKLWPISIVGGLSQLPSFLSNAALPLELLRFHLGARALGTENAILVLGNLIGQWSIFRHPTAIYRRLPIMALYGLGIVGVLGTIQASRGWIMMGFLAIVGTMVNLYSVVWTAAVQQQDNANETGRATGILRTTSDTMSAASYPLIGWAWEDPAMTGIVTAGILAVGMCYVACFYRGATLSNSVPHEMSPR</sequence>
<feature type="transmembrane region" description="Helical" evidence="7">
    <location>
        <begin position="12"/>
        <end position="30"/>
    </location>
</feature>
<feature type="transmembrane region" description="Helical" evidence="7">
    <location>
        <begin position="50"/>
        <end position="68"/>
    </location>
</feature>
<keyword evidence="2" id="KW-0813">Transport</keyword>
<dbReference type="Pfam" id="PF07690">
    <property type="entry name" value="MFS_1"/>
    <property type="match status" value="1"/>
</dbReference>
<dbReference type="Proteomes" id="UP000242699">
    <property type="component" value="Unassembled WGS sequence"/>
</dbReference>
<evidence type="ECO:0000256" key="3">
    <source>
        <dbReference type="ARBA" id="ARBA00022475"/>
    </source>
</evidence>
<proteinExistence type="predicted"/>
<dbReference type="Gene3D" id="1.20.1250.20">
    <property type="entry name" value="MFS general substrate transporter like domains"/>
    <property type="match status" value="1"/>
</dbReference>
<feature type="transmembrane region" description="Helical" evidence="7">
    <location>
        <begin position="264"/>
        <end position="285"/>
    </location>
</feature>
<evidence type="ECO:0000256" key="1">
    <source>
        <dbReference type="ARBA" id="ARBA00004651"/>
    </source>
</evidence>
<evidence type="ECO:0000259" key="8">
    <source>
        <dbReference type="PROSITE" id="PS50850"/>
    </source>
</evidence>
<feature type="transmembrane region" description="Helical" evidence="7">
    <location>
        <begin position="136"/>
        <end position="158"/>
    </location>
</feature>